<evidence type="ECO:0000313" key="13">
    <source>
        <dbReference type="Proteomes" id="UP000005755"/>
    </source>
</evidence>
<evidence type="ECO:0000313" key="12">
    <source>
        <dbReference type="EMBL" id="EFR46929.1"/>
    </source>
</evidence>
<sequence length="206" mass="23124">MWWIMLSLYHGALPTGELYTQWEALAQSKNCGAVSIFSGIVRKEQHLKSQNPKTPTAEIFLDNFKGCADSCARSYLSGSADAQEANSLEIAEKMTQFLDSSDIEALSFDIYKPLLEKWFHSWQEKAHNMGAYVCMAHSIGDVPCGKSSFMCGIISSHRKVALSLYAELIEDFKANAPIWKYDVINHKRIYAKERSKALKGSGILCR</sequence>
<keyword evidence="13" id="KW-1185">Reference proteome</keyword>
<comment type="similarity">
    <text evidence="2">Belongs to the MoaE family.</text>
</comment>
<dbReference type="SUPFAM" id="SSF54690">
    <property type="entry name" value="Molybdopterin synthase subunit MoaE"/>
    <property type="match status" value="1"/>
</dbReference>
<dbReference type="PANTHER" id="PTHR23404">
    <property type="entry name" value="MOLYBDOPTERIN SYNTHASE RELATED"/>
    <property type="match status" value="1"/>
</dbReference>
<evidence type="ECO:0000256" key="4">
    <source>
        <dbReference type="ARBA" id="ARBA00013858"/>
    </source>
</evidence>
<comment type="subunit">
    <text evidence="6">Heterotetramer of 2 MoaD subunits and 2 MoaE subunits. Also stable as homodimer. The enzyme changes between these two forms during catalysis.</text>
</comment>
<dbReference type="Proteomes" id="UP000005755">
    <property type="component" value="Unassembled WGS sequence"/>
</dbReference>
<dbReference type="Gene3D" id="3.90.1170.40">
    <property type="entry name" value="Molybdopterin biosynthesis MoaE subunit"/>
    <property type="match status" value="1"/>
</dbReference>
<evidence type="ECO:0000256" key="5">
    <source>
        <dbReference type="ARBA" id="ARBA00023150"/>
    </source>
</evidence>
<name>A0ABN0BBP5_9HELI</name>
<proteinExistence type="inferred from homology"/>
<dbReference type="EMBL" id="DS990392">
    <property type="protein sequence ID" value="EFR46929.1"/>
    <property type="molecule type" value="Genomic_DNA"/>
</dbReference>
<dbReference type="CDD" id="cd00756">
    <property type="entry name" value="MoaE"/>
    <property type="match status" value="1"/>
</dbReference>
<organism evidence="12 13">
    <name type="scientific">Helicobacter cinaedi CCUG 18818 = ATCC BAA-847</name>
    <dbReference type="NCBI Taxonomy" id="537971"/>
    <lineage>
        <taxon>Bacteria</taxon>
        <taxon>Pseudomonadati</taxon>
        <taxon>Campylobacterota</taxon>
        <taxon>Epsilonproteobacteria</taxon>
        <taxon>Campylobacterales</taxon>
        <taxon>Helicobacteraceae</taxon>
        <taxon>Helicobacter</taxon>
    </lineage>
</organism>
<gene>
    <name evidence="12" type="ORF">HCCG_01477</name>
</gene>
<reference evidence="13" key="1">
    <citation type="journal article" date="2014" name="Genome Announc.">
        <title>Draft genome sequences of six enterohepatic helicobacter species isolated from humans and one from rhesus macaques.</title>
        <authorList>
            <person name="Shen Z."/>
            <person name="Sheh A."/>
            <person name="Young S.K."/>
            <person name="Abouelliel A."/>
            <person name="Ward D.V."/>
            <person name="Earl A.M."/>
            <person name="Fox J.G."/>
        </authorList>
    </citation>
    <scope>NUCLEOTIDE SEQUENCE [LARGE SCALE GENOMIC DNA]</scope>
    <source>
        <strain evidence="13">CCUG 18818</strain>
    </source>
</reference>
<dbReference type="Pfam" id="PF02391">
    <property type="entry name" value="MoaE"/>
    <property type="match status" value="1"/>
</dbReference>
<keyword evidence="5" id="KW-0501">Molybdenum cofactor biosynthesis</keyword>
<evidence type="ECO:0000256" key="3">
    <source>
        <dbReference type="ARBA" id="ARBA00011950"/>
    </source>
</evidence>
<comment type="catalytic activity">
    <reaction evidence="11">
        <text>2 [molybdopterin-synthase sulfur-carrier protein]-C-terminal-Gly-aminoethanethioate + cyclic pyranopterin phosphate + H2O = molybdopterin + 2 [molybdopterin-synthase sulfur-carrier protein]-C-terminal Gly-Gly + 2 H(+)</text>
        <dbReference type="Rhea" id="RHEA:26333"/>
        <dbReference type="Rhea" id="RHEA-COMP:12202"/>
        <dbReference type="Rhea" id="RHEA-COMP:19907"/>
        <dbReference type="ChEBI" id="CHEBI:15377"/>
        <dbReference type="ChEBI" id="CHEBI:15378"/>
        <dbReference type="ChEBI" id="CHEBI:58698"/>
        <dbReference type="ChEBI" id="CHEBI:59648"/>
        <dbReference type="ChEBI" id="CHEBI:90778"/>
        <dbReference type="ChEBI" id="CHEBI:232372"/>
        <dbReference type="EC" id="2.8.1.12"/>
    </reaction>
</comment>
<comment type="pathway">
    <text evidence="1">Cofactor biosynthesis; molybdopterin biosynthesis.</text>
</comment>
<evidence type="ECO:0000256" key="8">
    <source>
        <dbReference type="ARBA" id="ARBA00030407"/>
    </source>
</evidence>
<protein>
    <recommendedName>
        <fullName evidence="4">Molybdopterin synthase catalytic subunit</fullName>
        <ecNumber evidence="3">2.8.1.12</ecNumber>
    </recommendedName>
    <alternativeName>
        <fullName evidence="9">MPT synthase subunit 2</fullName>
    </alternativeName>
    <alternativeName>
        <fullName evidence="7">Molybdenum cofactor biosynthesis protein E</fullName>
    </alternativeName>
    <alternativeName>
        <fullName evidence="8">Molybdopterin-converting factor large subunit</fullName>
    </alternativeName>
    <alternativeName>
        <fullName evidence="10">Molybdopterin-converting factor subunit 2</fullName>
    </alternativeName>
</protein>
<evidence type="ECO:0000256" key="10">
    <source>
        <dbReference type="ARBA" id="ARBA00032474"/>
    </source>
</evidence>
<evidence type="ECO:0000256" key="7">
    <source>
        <dbReference type="ARBA" id="ARBA00029745"/>
    </source>
</evidence>
<evidence type="ECO:0000256" key="9">
    <source>
        <dbReference type="ARBA" id="ARBA00030781"/>
    </source>
</evidence>
<dbReference type="InterPro" id="IPR003448">
    <property type="entry name" value="Mopterin_biosynth_MoaE"/>
</dbReference>
<accession>A0ABN0BBP5</accession>
<dbReference type="EC" id="2.8.1.12" evidence="3"/>
<evidence type="ECO:0000256" key="1">
    <source>
        <dbReference type="ARBA" id="ARBA00005046"/>
    </source>
</evidence>
<evidence type="ECO:0000256" key="2">
    <source>
        <dbReference type="ARBA" id="ARBA00005426"/>
    </source>
</evidence>
<evidence type="ECO:0000256" key="11">
    <source>
        <dbReference type="ARBA" id="ARBA00049878"/>
    </source>
</evidence>
<evidence type="ECO:0000256" key="6">
    <source>
        <dbReference type="ARBA" id="ARBA00026066"/>
    </source>
</evidence>
<dbReference type="InterPro" id="IPR036563">
    <property type="entry name" value="MoaE_sf"/>
</dbReference>